<dbReference type="EMBL" id="CP002343">
    <property type="protein sequence ID" value="ADU48737.1"/>
    <property type="molecule type" value="Genomic_DNA"/>
</dbReference>
<evidence type="ECO:0000259" key="5">
    <source>
        <dbReference type="Pfam" id="PF02576"/>
    </source>
</evidence>
<evidence type="ECO:0000256" key="1">
    <source>
        <dbReference type="ARBA" id="ARBA00022490"/>
    </source>
</evidence>
<feature type="domain" description="Ribosome maturation factor RimP N-terminal" evidence="5">
    <location>
        <begin position="11"/>
        <end position="95"/>
    </location>
</feature>
<comment type="similarity">
    <text evidence="3">Belongs to the RimP family.</text>
</comment>
<dbReference type="AlphaFoldDB" id="E6SE89"/>
<dbReference type="InterPro" id="IPR003728">
    <property type="entry name" value="Ribosome_maturation_RimP"/>
</dbReference>
<keyword evidence="1 3" id="KW-0963">Cytoplasm</keyword>
<dbReference type="InterPro" id="IPR036847">
    <property type="entry name" value="RimP_C_sf"/>
</dbReference>
<reference evidence="6 7" key="1">
    <citation type="journal article" date="2010" name="Stand. Genomic Sci.">
        <title>Complete genome sequence of Intrasporangium calvum type strain (7 KIP).</title>
        <authorList>
            <person name="Del Rio T.G."/>
            <person name="Chertkov O."/>
            <person name="Yasawong M."/>
            <person name="Lucas S."/>
            <person name="Deshpande S."/>
            <person name="Cheng J.F."/>
            <person name="Detter C."/>
            <person name="Tapia R."/>
            <person name="Han C."/>
            <person name="Goodwin L."/>
            <person name="Pitluck S."/>
            <person name="Liolios K."/>
            <person name="Ivanova N."/>
            <person name="Mavromatis K."/>
            <person name="Pati A."/>
            <person name="Chen A."/>
            <person name="Palaniappan K."/>
            <person name="Land M."/>
            <person name="Hauser L."/>
            <person name="Chang Y.J."/>
            <person name="Jeffries C.D."/>
            <person name="Rohde M."/>
            <person name="Pukall R."/>
            <person name="Sikorski J."/>
            <person name="Goker M."/>
            <person name="Woyke T."/>
            <person name="Bristow J."/>
            <person name="Eisen J.A."/>
            <person name="Markowitz V."/>
            <person name="Hugenholtz P."/>
            <person name="Kyrpides N.C."/>
            <person name="Klenk H.P."/>
            <person name="Lapidus A."/>
        </authorList>
    </citation>
    <scope>NUCLEOTIDE SEQUENCE [LARGE SCALE GENOMIC DNA]</scope>
    <source>
        <strain evidence="7">ATCC 23552 / DSM 43043 / JCM 3097 / NBRC 12989 / 7 KIP</strain>
    </source>
</reference>
<dbReference type="GO" id="GO:0006412">
    <property type="term" value="P:translation"/>
    <property type="evidence" value="ECO:0007669"/>
    <property type="project" value="TreeGrafter"/>
</dbReference>
<evidence type="ECO:0000313" key="7">
    <source>
        <dbReference type="Proteomes" id="UP000008914"/>
    </source>
</evidence>
<comment type="function">
    <text evidence="3">Required for maturation of 30S ribosomal subunits.</text>
</comment>
<dbReference type="InterPro" id="IPR028989">
    <property type="entry name" value="RimP_N"/>
</dbReference>
<dbReference type="HOGENOM" id="CLU_070525_3_0_11"/>
<dbReference type="PANTHER" id="PTHR33867:SF1">
    <property type="entry name" value="RIBOSOME MATURATION FACTOR RIMP"/>
    <property type="match status" value="1"/>
</dbReference>
<keyword evidence="7" id="KW-1185">Reference proteome</keyword>
<organism evidence="6 7">
    <name type="scientific">Intrasporangium calvum (strain ATCC 23552 / DSM 43043 / JCM 3097 / NBRC 12989 / NCIMB 10167 / NRRL B-3866 / 7 KIP)</name>
    <dbReference type="NCBI Taxonomy" id="710696"/>
    <lineage>
        <taxon>Bacteria</taxon>
        <taxon>Bacillati</taxon>
        <taxon>Actinomycetota</taxon>
        <taxon>Actinomycetes</taxon>
        <taxon>Micrococcales</taxon>
        <taxon>Intrasporangiaceae</taxon>
        <taxon>Intrasporangium</taxon>
    </lineage>
</organism>
<name>E6SE89_INTC7</name>
<sequence>MSTVEQIRATIEPALVSLGLVIDDLAVNQAGKRRMVRVLVDSDIAGLDPSDATSPVPPLSLDDIADATRAVSTRLDDSDVMGSMPYVLEVSSPGVGRPLRSRHDFRRQVGRLVDVAHEGGSVTGRLIEVHPDRLVLQVPATKKAAGHQLTLALDSVHQATVQVEFKRAEVEAAHPQAALTTHEADIEAGPAGPDEEN</sequence>
<accession>E6SE89</accession>
<dbReference type="KEGG" id="ica:Intca_2228"/>
<dbReference type="RefSeq" id="WP_013493052.1">
    <property type="nucleotide sequence ID" value="NC_014830.1"/>
</dbReference>
<dbReference type="eggNOG" id="COG0779">
    <property type="taxonomic scope" value="Bacteria"/>
</dbReference>
<dbReference type="STRING" id="710696.Intca_2228"/>
<proteinExistence type="inferred from homology"/>
<dbReference type="Proteomes" id="UP000008914">
    <property type="component" value="Chromosome"/>
</dbReference>
<evidence type="ECO:0000256" key="4">
    <source>
        <dbReference type="SAM" id="MobiDB-lite"/>
    </source>
</evidence>
<dbReference type="OrthoDB" id="9805006at2"/>
<evidence type="ECO:0000256" key="3">
    <source>
        <dbReference type="HAMAP-Rule" id="MF_01077"/>
    </source>
</evidence>
<comment type="subcellular location">
    <subcellularLocation>
        <location evidence="3">Cytoplasm</location>
    </subcellularLocation>
</comment>
<dbReference type="SUPFAM" id="SSF75420">
    <property type="entry name" value="YhbC-like, N-terminal domain"/>
    <property type="match status" value="1"/>
</dbReference>
<dbReference type="InterPro" id="IPR035956">
    <property type="entry name" value="RimP_N_sf"/>
</dbReference>
<evidence type="ECO:0000256" key="2">
    <source>
        <dbReference type="ARBA" id="ARBA00022517"/>
    </source>
</evidence>
<dbReference type="Pfam" id="PF02576">
    <property type="entry name" value="RimP_N"/>
    <property type="match status" value="1"/>
</dbReference>
<evidence type="ECO:0000313" key="6">
    <source>
        <dbReference type="EMBL" id="ADU48737.1"/>
    </source>
</evidence>
<dbReference type="HAMAP" id="MF_01077">
    <property type="entry name" value="RimP"/>
    <property type="match status" value="1"/>
</dbReference>
<dbReference type="GO" id="GO:0000028">
    <property type="term" value="P:ribosomal small subunit assembly"/>
    <property type="evidence" value="ECO:0007669"/>
    <property type="project" value="TreeGrafter"/>
</dbReference>
<dbReference type="PANTHER" id="PTHR33867">
    <property type="entry name" value="RIBOSOME MATURATION FACTOR RIMP"/>
    <property type="match status" value="1"/>
</dbReference>
<dbReference type="GO" id="GO:0005829">
    <property type="term" value="C:cytosol"/>
    <property type="evidence" value="ECO:0007669"/>
    <property type="project" value="TreeGrafter"/>
</dbReference>
<gene>
    <name evidence="3" type="primary">rimP</name>
    <name evidence="6" type="ordered locus">Intca_2228</name>
</gene>
<feature type="region of interest" description="Disordered" evidence="4">
    <location>
        <begin position="173"/>
        <end position="197"/>
    </location>
</feature>
<keyword evidence="2 3" id="KW-0690">Ribosome biogenesis</keyword>
<dbReference type="SUPFAM" id="SSF74942">
    <property type="entry name" value="YhbC-like, C-terminal domain"/>
    <property type="match status" value="1"/>
</dbReference>
<dbReference type="Gene3D" id="3.30.300.70">
    <property type="entry name" value="RimP-like superfamily, N-terminal"/>
    <property type="match status" value="1"/>
</dbReference>
<protein>
    <recommendedName>
        <fullName evidence="3">Ribosome maturation factor RimP</fullName>
    </recommendedName>
</protein>